<sequence>MFIENYTPGQLLFVPKRPAGFLRDFEQLIKYFKYNIHAIDLSCAFDSLELLTTCEYLDLVIVFSAKERTIQHRKDVH</sequence>
<dbReference type="AlphaFoldDB" id="W7TUQ4"/>
<name>W7TUQ4_9STRA</name>
<dbReference type="EMBL" id="AZIL01000516">
    <property type="protein sequence ID" value="EWM27248.1"/>
    <property type="molecule type" value="Genomic_DNA"/>
</dbReference>
<proteinExistence type="predicted"/>
<accession>W7TUQ4</accession>
<dbReference type="Proteomes" id="UP000019335">
    <property type="component" value="Chromosome 7"/>
</dbReference>
<gene>
    <name evidence="1" type="ORF">Naga_100038g45</name>
</gene>
<protein>
    <submittedName>
        <fullName evidence="1">Uncharacterized protein</fullName>
    </submittedName>
</protein>
<organism evidence="1 2">
    <name type="scientific">Nannochloropsis gaditana</name>
    <dbReference type="NCBI Taxonomy" id="72520"/>
    <lineage>
        <taxon>Eukaryota</taxon>
        <taxon>Sar</taxon>
        <taxon>Stramenopiles</taxon>
        <taxon>Ochrophyta</taxon>
        <taxon>Eustigmatophyceae</taxon>
        <taxon>Eustigmatales</taxon>
        <taxon>Monodopsidaceae</taxon>
        <taxon>Nannochloropsis</taxon>
    </lineage>
</organism>
<comment type="caution">
    <text evidence="1">The sequence shown here is derived from an EMBL/GenBank/DDBJ whole genome shotgun (WGS) entry which is preliminary data.</text>
</comment>
<evidence type="ECO:0000313" key="2">
    <source>
        <dbReference type="Proteomes" id="UP000019335"/>
    </source>
</evidence>
<reference evidence="1 2" key="1">
    <citation type="journal article" date="2014" name="Mol. Plant">
        <title>Chromosome Scale Genome Assembly and Transcriptome Profiling of Nannochloropsis gaditana in Nitrogen Depletion.</title>
        <authorList>
            <person name="Corteggiani Carpinelli E."/>
            <person name="Telatin A."/>
            <person name="Vitulo N."/>
            <person name="Forcato C."/>
            <person name="D'Angelo M."/>
            <person name="Schiavon R."/>
            <person name="Vezzi A."/>
            <person name="Giacometti G.M."/>
            <person name="Morosinotto T."/>
            <person name="Valle G."/>
        </authorList>
    </citation>
    <scope>NUCLEOTIDE SEQUENCE [LARGE SCALE GENOMIC DNA]</scope>
    <source>
        <strain evidence="1 2">B-31</strain>
    </source>
</reference>
<evidence type="ECO:0000313" key="1">
    <source>
        <dbReference type="EMBL" id="EWM27248.1"/>
    </source>
</evidence>
<keyword evidence="2" id="KW-1185">Reference proteome</keyword>